<keyword evidence="6" id="KW-1185">Reference proteome</keyword>
<accession>A8MER8</accession>
<evidence type="ECO:0000256" key="2">
    <source>
        <dbReference type="ARBA" id="ARBA00023125"/>
    </source>
</evidence>
<feature type="domain" description="HTH marR-type" evidence="4">
    <location>
        <begin position="1"/>
        <end position="136"/>
    </location>
</feature>
<dbReference type="Gene3D" id="1.10.10.10">
    <property type="entry name" value="Winged helix-like DNA-binding domain superfamily/Winged helix DNA-binding domain"/>
    <property type="match status" value="1"/>
</dbReference>
<dbReference type="SUPFAM" id="SSF46785">
    <property type="entry name" value="Winged helix' DNA-binding domain"/>
    <property type="match status" value="1"/>
</dbReference>
<dbReference type="OrthoDB" id="9799663at2"/>
<reference evidence="6" key="1">
    <citation type="submission" date="2007-10" db="EMBL/GenBank/DDBJ databases">
        <title>Complete genome of Alkaliphilus oremlandii OhILAs.</title>
        <authorList>
            <person name="Copeland A."/>
            <person name="Lucas S."/>
            <person name="Lapidus A."/>
            <person name="Barry K."/>
            <person name="Detter J.C."/>
            <person name="Glavina del Rio T."/>
            <person name="Hammon N."/>
            <person name="Israni S."/>
            <person name="Dalin E."/>
            <person name="Tice H."/>
            <person name="Pitluck S."/>
            <person name="Chain P."/>
            <person name="Malfatti S."/>
            <person name="Shin M."/>
            <person name="Vergez L."/>
            <person name="Schmutz J."/>
            <person name="Larimer F."/>
            <person name="Land M."/>
            <person name="Hauser L."/>
            <person name="Kyrpides N."/>
            <person name="Mikhailova N."/>
            <person name="Stolz J.F."/>
            <person name="Dawson A."/>
            <person name="Fisher E."/>
            <person name="Crable B."/>
            <person name="Perera E."/>
            <person name="Lisak J."/>
            <person name="Ranganathan M."/>
            <person name="Basu P."/>
            <person name="Richardson P."/>
        </authorList>
    </citation>
    <scope>NUCLEOTIDE SEQUENCE [LARGE SCALE GENOMIC DNA]</scope>
    <source>
        <strain evidence="6">OhILAs</strain>
    </source>
</reference>
<protein>
    <submittedName>
        <fullName evidence="5">Transcriptional regulator, MarR family</fullName>
    </submittedName>
</protein>
<dbReference type="GO" id="GO:0003677">
    <property type="term" value="F:DNA binding"/>
    <property type="evidence" value="ECO:0007669"/>
    <property type="project" value="UniProtKB-KW"/>
</dbReference>
<evidence type="ECO:0000256" key="1">
    <source>
        <dbReference type="ARBA" id="ARBA00023015"/>
    </source>
</evidence>
<dbReference type="Pfam" id="PF01047">
    <property type="entry name" value="MarR"/>
    <property type="match status" value="1"/>
</dbReference>
<dbReference type="Proteomes" id="UP000000269">
    <property type="component" value="Chromosome"/>
</dbReference>
<dbReference type="PROSITE" id="PS50995">
    <property type="entry name" value="HTH_MARR_2"/>
    <property type="match status" value="1"/>
</dbReference>
<dbReference type="GO" id="GO:0003700">
    <property type="term" value="F:DNA-binding transcription factor activity"/>
    <property type="evidence" value="ECO:0007669"/>
    <property type="project" value="InterPro"/>
</dbReference>
<evidence type="ECO:0000313" key="6">
    <source>
        <dbReference type="Proteomes" id="UP000000269"/>
    </source>
</evidence>
<dbReference type="AlphaFoldDB" id="A8MER8"/>
<evidence type="ECO:0000259" key="4">
    <source>
        <dbReference type="PROSITE" id="PS50995"/>
    </source>
</evidence>
<dbReference type="InterPro" id="IPR000835">
    <property type="entry name" value="HTH_MarR-typ"/>
</dbReference>
<dbReference type="PANTHER" id="PTHR42756">
    <property type="entry name" value="TRANSCRIPTIONAL REGULATOR, MARR"/>
    <property type="match status" value="1"/>
</dbReference>
<dbReference type="STRING" id="350688.Clos_0848"/>
<evidence type="ECO:0000256" key="3">
    <source>
        <dbReference type="ARBA" id="ARBA00023163"/>
    </source>
</evidence>
<dbReference type="PRINTS" id="PR00598">
    <property type="entry name" value="HTHMARR"/>
</dbReference>
<dbReference type="eggNOG" id="COG1846">
    <property type="taxonomic scope" value="Bacteria"/>
</dbReference>
<name>A8MER8_ALKOO</name>
<sequence length="139" mass="16290">MELHQCINFLLSTAQNTVFQYFNQKLSQYNITPAQYGVLNCLWEHGELTPKQIGEFLVLEASSISGILERMQKNNLIERNIHPNNRRTIVVTTTEQADDIRHNIEEIVSEMNHKFLSFLSEDERHLFTQILQKIIHIPK</sequence>
<keyword evidence="3" id="KW-0804">Transcription</keyword>
<proteinExistence type="predicted"/>
<dbReference type="HOGENOM" id="CLU_083287_18_6_9"/>
<dbReference type="PANTHER" id="PTHR42756:SF1">
    <property type="entry name" value="TRANSCRIPTIONAL REPRESSOR OF EMRAB OPERON"/>
    <property type="match status" value="1"/>
</dbReference>
<dbReference type="InterPro" id="IPR036388">
    <property type="entry name" value="WH-like_DNA-bd_sf"/>
</dbReference>
<evidence type="ECO:0000313" key="5">
    <source>
        <dbReference type="EMBL" id="ABW18397.1"/>
    </source>
</evidence>
<keyword evidence="2" id="KW-0238">DNA-binding</keyword>
<keyword evidence="1" id="KW-0805">Transcription regulation</keyword>
<dbReference type="EMBL" id="CP000853">
    <property type="protein sequence ID" value="ABW18397.1"/>
    <property type="molecule type" value="Genomic_DNA"/>
</dbReference>
<organism evidence="5 6">
    <name type="scientific">Alkaliphilus oremlandii (strain OhILAs)</name>
    <name type="common">Clostridium oremlandii (strain OhILAs)</name>
    <dbReference type="NCBI Taxonomy" id="350688"/>
    <lineage>
        <taxon>Bacteria</taxon>
        <taxon>Bacillati</taxon>
        <taxon>Bacillota</taxon>
        <taxon>Clostridia</taxon>
        <taxon>Peptostreptococcales</taxon>
        <taxon>Natronincolaceae</taxon>
        <taxon>Alkaliphilus</taxon>
    </lineage>
</organism>
<dbReference type="SMART" id="SM00347">
    <property type="entry name" value="HTH_MARR"/>
    <property type="match status" value="1"/>
</dbReference>
<dbReference type="KEGG" id="aoe:Clos_0848"/>
<dbReference type="InterPro" id="IPR036390">
    <property type="entry name" value="WH_DNA-bd_sf"/>
</dbReference>
<dbReference type="RefSeq" id="WP_012158709.1">
    <property type="nucleotide sequence ID" value="NC_009922.1"/>
</dbReference>
<gene>
    <name evidence="5" type="ordered locus">Clos_0848</name>
</gene>